<dbReference type="InterPro" id="IPR024710">
    <property type="entry name" value="MfnD"/>
</dbReference>
<dbReference type="AlphaFoldDB" id="A0A483CTC4"/>
<keyword evidence="4" id="KW-1185">Reference proteome</keyword>
<sequence length="294" mass="31081">MRAFCAEYTVFHDPDLAVEGRAMLDVLSASFTRCGYEVVTPEGGDLAAEIRTRAPSCDVGLVIAPDDILASLTRAVEECTHNIGCGSMNVALCANKQRTAQILASHGIPTPAEKATGTKVIKPVHGCAAHGVRLSEAAPAAGEIGQEYIEGEHLSVSLVGSRIVGEACLYYSGAAPLVLAVNRQQVSLQDGVFVYAGGETPIEHPRHDEIVDAAVRAATVLGCQGYTGVDIVLADRPYVVDVNPRPTTSMAGIAACMEEEIAAILVDASYGKPPERVHFNGRVRFDKDGQVVRL</sequence>
<evidence type="ECO:0000313" key="3">
    <source>
        <dbReference type="EMBL" id="TAJ44498.1"/>
    </source>
</evidence>
<dbReference type="PROSITE" id="PS50975">
    <property type="entry name" value="ATP_GRASP"/>
    <property type="match status" value="1"/>
</dbReference>
<keyword evidence="1" id="KW-0547">Nucleotide-binding</keyword>
<dbReference type="Pfam" id="PF02655">
    <property type="entry name" value="ATP-grasp_3"/>
    <property type="match status" value="1"/>
</dbReference>
<organism evidence="3 4">
    <name type="scientific">Methanofollis fontis</name>
    <dbReference type="NCBI Taxonomy" id="2052832"/>
    <lineage>
        <taxon>Archaea</taxon>
        <taxon>Methanobacteriati</taxon>
        <taxon>Methanobacteriota</taxon>
        <taxon>Stenosarchaea group</taxon>
        <taxon>Methanomicrobia</taxon>
        <taxon>Methanomicrobiales</taxon>
        <taxon>Methanomicrobiaceae</taxon>
        <taxon>Methanofollis</taxon>
    </lineage>
</organism>
<dbReference type="InterPro" id="IPR011761">
    <property type="entry name" value="ATP-grasp"/>
</dbReference>
<dbReference type="GO" id="GO:0005524">
    <property type="term" value="F:ATP binding"/>
    <property type="evidence" value="ECO:0007669"/>
    <property type="project" value="UniProtKB-UniRule"/>
</dbReference>
<evidence type="ECO:0000313" key="4">
    <source>
        <dbReference type="Proteomes" id="UP000292580"/>
    </source>
</evidence>
<proteinExistence type="predicted"/>
<dbReference type="InterPro" id="IPR003806">
    <property type="entry name" value="ATP-grasp_PylC-type"/>
</dbReference>
<keyword evidence="1" id="KW-0067">ATP-binding</keyword>
<name>A0A483CTC4_9EURY</name>
<gene>
    <name evidence="3" type="ORF">CUJ86_04030</name>
</gene>
<feature type="domain" description="ATP-grasp" evidence="2">
    <location>
        <begin position="77"/>
        <end position="270"/>
    </location>
</feature>
<dbReference type="Gene3D" id="3.30.470.20">
    <property type="entry name" value="ATP-grasp fold, B domain"/>
    <property type="match status" value="1"/>
</dbReference>
<accession>A0A483CTC4</accession>
<dbReference type="Gene3D" id="2.30.36.100">
    <property type="match status" value="1"/>
</dbReference>
<comment type="caution">
    <text evidence="3">The sequence shown here is derived from an EMBL/GenBank/DDBJ whole genome shotgun (WGS) entry which is preliminary data.</text>
</comment>
<dbReference type="OrthoDB" id="133985at2157"/>
<protein>
    <submittedName>
        <fullName evidence="3">ATP-utilizing enzyme (ATP-grasp superfamily)</fullName>
    </submittedName>
</protein>
<reference evidence="3 4" key="1">
    <citation type="submission" date="2017-11" db="EMBL/GenBank/DDBJ databases">
        <title>Isolation and Characterization of Methanofollis Species from Methane Seep Offshore SW Taiwan.</title>
        <authorList>
            <person name="Teng N.-H."/>
            <person name="Lai M.-C."/>
            <person name="Chen S.-C."/>
        </authorList>
    </citation>
    <scope>NUCLEOTIDE SEQUENCE [LARGE SCALE GENOMIC DNA]</scope>
    <source>
        <strain evidence="3 4">FWC-SCC2</strain>
    </source>
</reference>
<evidence type="ECO:0000256" key="1">
    <source>
        <dbReference type="PROSITE-ProRule" id="PRU00409"/>
    </source>
</evidence>
<dbReference type="EMBL" id="PGCL01000002">
    <property type="protein sequence ID" value="TAJ44498.1"/>
    <property type="molecule type" value="Genomic_DNA"/>
</dbReference>
<dbReference type="Proteomes" id="UP000292580">
    <property type="component" value="Unassembled WGS sequence"/>
</dbReference>
<dbReference type="PIRSF" id="PIRSF016766">
    <property type="entry name" value="UCP016766_ATPgrasp"/>
    <property type="match status" value="1"/>
</dbReference>
<evidence type="ECO:0000259" key="2">
    <source>
        <dbReference type="PROSITE" id="PS50975"/>
    </source>
</evidence>
<dbReference type="RefSeq" id="WP_130646826.1">
    <property type="nucleotide sequence ID" value="NZ_PGCL01000002.1"/>
</dbReference>
<dbReference type="SUPFAM" id="SSF56059">
    <property type="entry name" value="Glutathione synthetase ATP-binding domain-like"/>
    <property type="match status" value="1"/>
</dbReference>
<dbReference type="GO" id="GO:0046872">
    <property type="term" value="F:metal ion binding"/>
    <property type="evidence" value="ECO:0007669"/>
    <property type="project" value="InterPro"/>
</dbReference>